<evidence type="ECO:0000313" key="17">
    <source>
        <dbReference type="Proteomes" id="UP000190637"/>
    </source>
</evidence>
<feature type="domain" description="BFD-like [2Fe-2S]-binding" evidence="13">
    <location>
        <begin position="419"/>
        <end position="467"/>
    </location>
</feature>
<dbReference type="Pfam" id="PF18267">
    <property type="entry name" value="Rubredoxin_C"/>
    <property type="match status" value="1"/>
</dbReference>
<keyword evidence="11" id="KW-0408">Iron</keyword>
<feature type="domain" description="NADH-rubredoxin oxidoreductase C-terminal" evidence="15">
    <location>
        <begin position="321"/>
        <end position="376"/>
    </location>
</feature>
<dbReference type="InterPro" id="IPR023753">
    <property type="entry name" value="FAD/NAD-binding_dom"/>
</dbReference>
<dbReference type="OrthoDB" id="9768666at2"/>
<dbReference type="Gene3D" id="3.50.50.60">
    <property type="entry name" value="FAD/NAD(P)-binding domain"/>
    <property type="match status" value="2"/>
</dbReference>
<dbReference type="InterPro" id="IPR036188">
    <property type="entry name" value="FAD/NAD-bd_sf"/>
</dbReference>
<organism evidence="16 17">
    <name type="scientific">Marinactinospora thermotolerans DSM 45154</name>
    <dbReference type="NCBI Taxonomy" id="1122192"/>
    <lineage>
        <taxon>Bacteria</taxon>
        <taxon>Bacillati</taxon>
        <taxon>Actinomycetota</taxon>
        <taxon>Actinomycetes</taxon>
        <taxon>Streptosporangiales</taxon>
        <taxon>Nocardiopsidaceae</taxon>
        <taxon>Marinactinospora</taxon>
    </lineage>
</organism>
<sequence>MNRQPRHIVVVGHGMVGARFVEEVARRDPDGERVRLTVVGAEPGVPYNRILLPDLLNGRLEEADLALASVASTAVEARSGVSATALDTAGRSVRLDDGSTLGYDELVLATGAQAAFPPVSGLTRDDGTPAAGVTALRDLADCRRLMELTGPGSPVVVLGGGVLGLEAARALTERGVRVSLVESSPWLMRRQLDRAAARILGARFTALGVSVHSWRVAARWIPGTGLELDDGRVLPGDALVVTAGVRPRTGLAEAAGIAVDHGVVVDDLLTTSDPRVHAIGDCARHPSGGGGLVQPGWEQAAVLADLLTGTAPEARYRGTRPVTRLKAEGIELACLGEATAEENDTTHTVTICDAHAGRYAKLVVRDERVAGAILLGFPDAAAAIIQLYDQGAPVPADRISLLLGRTAPEPGPDGAGPALVCRCNGVDRDRLEGAWLDGARTREAVAERTRATTGCGGCTRDVDALLAAWNQGSPAAV</sequence>
<keyword evidence="17" id="KW-1185">Reference proteome</keyword>
<gene>
    <name evidence="16" type="ORF">SAMN02745673_01987</name>
</gene>
<dbReference type="Pfam" id="PF07992">
    <property type="entry name" value="Pyr_redox_2"/>
    <property type="match status" value="1"/>
</dbReference>
<evidence type="ECO:0000256" key="3">
    <source>
        <dbReference type="ARBA" id="ARBA00001974"/>
    </source>
</evidence>
<dbReference type="PRINTS" id="PR00368">
    <property type="entry name" value="FADPNR"/>
</dbReference>
<evidence type="ECO:0000256" key="11">
    <source>
        <dbReference type="ARBA" id="ARBA00023004"/>
    </source>
</evidence>
<evidence type="ECO:0000256" key="9">
    <source>
        <dbReference type="ARBA" id="ARBA00022827"/>
    </source>
</evidence>
<proteinExistence type="inferred from homology"/>
<evidence type="ECO:0000256" key="12">
    <source>
        <dbReference type="ARBA" id="ARBA00023014"/>
    </source>
</evidence>
<keyword evidence="8" id="KW-0479">Metal-binding</keyword>
<comment type="pathway">
    <text evidence="4">Nitrogen metabolism; nitrate reduction (assimilation).</text>
</comment>
<feature type="domain" description="FAD/NAD(P)-binding" evidence="14">
    <location>
        <begin position="7"/>
        <end position="295"/>
    </location>
</feature>
<dbReference type="GO" id="GO:0016491">
    <property type="term" value="F:oxidoreductase activity"/>
    <property type="evidence" value="ECO:0007669"/>
    <property type="project" value="UniProtKB-KW"/>
</dbReference>
<evidence type="ECO:0000256" key="4">
    <source>
        <dbReference type="ARBA" id="ARBA00005096"/>
    </source>
</evidence>
<name>A0A1T4PUY5_9ACTN</name>
<dbReference type="Gene3D" id="3.30.390.30">
    <property type="match status" value="1"/>
</dbReference>
<comment type="cofactor">
    <cofactor evidence="2">
        <name>[4Fe-4S] cluster</name>
        <dbReference type="ChEBI" id="CHEBI:49883"/>
    </cofactor>
</comment>
<evidence type="ECO:0000256" key="7">
    <source>
        <dbReference type="ARBA" id="ARBA00022630"/>
    </source>
</evidence>
<dbReference type="RefSeq" id="WP_078761304.1">
    <property type="nucleotide sequence ID" value="NZ_FUWS01000004.1"/>
</dbReference>
<protein>
    <submittedName>
        <fullName evidence="16">Assimilatory nitrate reductase (NADH) beta subunit</fullName>
    </submittedName>
</protein>
<dbReference type="GO" id="GO:0046872">
    <property type="term" value="F:metal ion binding"/>
    <property type="evidence" value="ECO:0007669"/>
    <property type="project" value="UniProtKB-KW"/>
</dbReference>
<evidence type="ECO:0000256" key="6">
    <source>
        <dbReference type="ARBA" id="ARBA00022617"/>
    </source>
</evidence>
<dbReference type="Proteomes" id="UP000190637">
    <property type="component" value="Unassembled WGS sequence"/>
</dbReference>
<dbReference type="InterPro" id="IPR007419">
    <property type="entry name" value="BFD-like_2Fe2S-bd_dom"/>
</dbReference>
<dbReference type="InterPro" id="IPR016156">
    <property type="entry name" value="FAD/NAD-linked_Rdtase_dimer_sf"/>
</dbReference>
<accession>A0A1T4PUY5</accession>
<evidence type="ECO:0000259" key="14">
    <source>
        <dbReference type="Pfam" id="PF07992"/>
    </source>
</evidence>
<dbReference type="Pfam" id="PF04324">
    <property type="entry name" value="Fer2_BFD"/>
    <property type="match status" value="1"/>
</dbReference>
<evidence type="ECO:0000256" key="8">
    <source>
        <dbReference type="ARBA" id="ARBA00022723"/>
    </source>
</evidence>
<keyword evidence="7" id="KW-0285">Flavoprotein</keyword>
<evidence type="ECO:0000259" key="13">
    <source>
        <dbReference type="Pfam" id="PF04324"/>
    </source>
</evidence>
<evidence type="ECO:0000313" key="16">
    <source>
        <dbReference type="EMBL" id="SJZ94758.1"/>
    </source>
</evidence>
<dbReference type="InterPro" id="IPR041854">
    <property type="entry name" value="BFD-like_2Fe2S-bd_dom_sf"/>
</dbReference>
<evidence type="ECO:0000259" key="15">
    <source>
        <dbReference type="Pfam" id="PF18267"/>
    </source>
</evidence>
<dbReference type="GO" id="GO:0051536">
    <property type="term" value="F:iron-sulfur cluster binding"/>
    <property type="evidence" value="ECO:0007669"/>
    <property type="project" value="UniProtKB-KW"/>
</dbReference>
<comment type="cofactor">
    <cofactor evidence="3">
        <name>FAD</name>
        <dbReference type="ChEBI" id="CHEBI:57692"/>
    </cofactor>
</comment>
<dbReference type="InterPro" id="IPR041575">
    <property type="entry name" value="Rubredoxin_C"/>
</dbReference>
<keyword evidence="10" id="KW-0560">Oxidoreductase</keyword>
<dbReference type="PANTHER" id="PTHR43809">
    <property type="entry name" value="NITRITE REDUCTASE (NADH) LARGE SUBUNIT"/>
    <property type="match status" value="1"/>
</dbReference>
<comment type="similarity">
    <text evidence="5">Belongs to the nitrite and sulfite reductase 4Fe-4S domain family.</text>
</comment>
<dbReference type="SUPFAM" id="SSF51905">
    <property type="entry name" value="FAD/NAD(P)-binding domain"/>
    <property type="match status" value="2"/>
</dbReference>
<dbReference type="InterPro" id="IPR052034">
    <property type="entry name" value="NasD-like"/>
</dbReference>
<evidence type="ECO:0000256" key="10">
    <source>
        <dbReference type="ARBA" id="ARBA00023002"/>
    </source>
</evidence>
<dbReference type="Gene3D" id="1.10.10.1100">
    <property type="entry name" value="BFD-like [2Fe-2S]-binding domain"/>
    <property type="match status" value="1"/>
</dbReference>
<dbReference type="EMBL" id="FUWS01000004">
    <property type="protein sequence ID" value="SJZ94758.1"/>
    <property type="molecule type" value="Genomic_DNA"/>
</dbReference>
<evidence type="ECO:0000256" key="2">
    <source>
        <dbReference type="ARBA" id="ARBA00001966"/>
    </source>
</evidence>
<dbReference type="PRINTS" id="PR00411">
    <property type="entry name" value="PNDRDTASEI"/>
</dbReference>
<evidence type="ECO:0000256" key="5">
    <source>
        <dbReference type="ARBA" id="ARBA00010429"/>
    </source>
</evidence>
<keyword evidence="12" id="KW-0411">Iron-sulfur</keyword>
<dbReference type="AlphaFoldDB" id="A0A1T4PUY5"/>
<keyword evidence="9" id="KW-0274">FAD</keyword>
<dbReference type="PANTHER" id="PTHR43809:SF1">
    <property type="entry name" value="NITRITE REDUCTASE (NADH) LARGE SUBUNIT"/>
    <property type="match status" value="1"/>
</dbReference>
<reference evidence="16 17" key="1">
    <citation type="submission" date="2017-02" db="EMBL/GenBank/DDBJ databases">
        <authorList>
            <person name="Peterson S.W."/>
        </authorList>
    </citation>
    <scope>NUCLEOTIDE SEQUENCE [LARGE SCALE GENOMIC DNA]</scope>
    <source>
        <strain evidence="16 17">DSM 45154</strain>
    </source>
</reference>
<keyword evidence="6" id="KW-0349">Heme</keyword>
<comment type="cofactor">
    <cofactor evidence="1">
        <name>siroheme</name>
        <dbReference type="ChEBI" id="CHEBI:60052"/>
    </cofactor>
</comment>
<evidence type="ECO:0000256" key="1">
    <source>
        <dbReference type="ARBA" id="ARBA00001929"/>
    </source>
</evidence>
<dbReference type="STRING" id="1122192.SAMN02745673_01987"/>